<proteinExistence type="predicted"/>
<reference evidence="2 3" key="1">
    <citation type="submission" date="2024-10" db="EMBL/GenBank/DDBJ databases">
        <title>The Natural Products Discovery Center: Release of the First 8490 Sequenced Strains for Exploring Actinobacteria Biosynthetic Diversity.</title>
        <authorList>
            <person name="Kalkreuter E."/>
            <person name="Kautsar S.A."/>
            <person name="Yang D."/>
            <person name="Bader C.D."/>
            <person name="Teijaro C.N."/>
            <person name="Fluegel L."/>
            <person name="Davis C.M."/>
            <person name="Simpson J.R."/>
            <person name="Lauterbach L."/>
            <person name="Steele A.D."/>
            <person name="Gui C."/>
            <person name="Meng S."/>
            <person name="Li G."/>
            <person name="Viehrig K."/>
            <person name="Ye F."/>
            <person name="Su P."/>
            <person name="Kiefer A.F."/>
            <person name="Nichols A."/>
            <person name="Cepeda A.J."/>
            <person name="Yan W."/>
            <person name="Fan B."/>
            <person name="Jiang Y."/>
            <person name="Adhikari A."/>
            <person name="Zheng C.-J."/>
            <person name="Schuster L."/>
            <person name="Cowan T.M."/>
            <person name="Smanski M.J."/>
            <person name="Chevrette M.G."/>
            <person name="De Carvalho L.P.S."/>
            <person name="Shen B."/>
        </authorList>
    </citation>
    <scope>NUCLEOTIDE SEQUENCE [LARGE SCALE GENOMIC DNA]</scope>
    <source>
        <strain evidence="2 3">NPDC018013</strain>
    </source>
</reference>
<evidence type="ECO:0000256" key="1">
    <source>
        <dbReference type="SAM" id="MobiDB-lite"/>
    </source>
</evidence>
<accession>A0ABW7RDP8</accession>
<dbReference type="RefSeq" id="WP_172450998.1">
    <property type="nucleotide sequence ID" value="NZ_CP108413.1"/>
</dbReference>
<sequence>MYEAAAGAGVRAVLLAYWGTTYAVVHWLGKPSGRAAGPGRRTPGTAAPTGHRIP</sequence>
<dbReference type="EMBL" id="JBIRGH010000009">
    <property type="protein sequence ID" value="MFH8586193.1"/>
    <property type="molecule type" value="Genomic_DNA"/>
</dbReference>
<evidence type="ECO:0000313" key="3">
    <source>
        <dbReference type="Proteomes" id="UP001610990"/>
    </source>
</evidence>
<comment type="caution">
    <text evidence="2">The sequence shown here is derived from an EMBL/GenBank/DDBJ whole genome shotgun (WGS) entry which is preliminary data.</text>
</comment>
<organism evidence="2 3">
    <name type="scientific">Streptomyces celluloflavus</name>
    <dbReference type="NCBI Taxonomy" id="58344"/>
    <lineage>
        <taxon>Bacteria</taxon>
        <taxon>Bacillati</taxon>
        <taxon>Actinomycetota</taxon>
        <taxon>Actinomycetes</taxon>
        <taxon>Kitasatosporales</taxon>
        <taxon>Streptomycetaceae</taxon>
        <taxon>Streptomyces</taxon>
    </lineage>
</organism>
<protein>
    <submittedName>
        <fullName evidence="2">Uncharacterized protein</fullName>
    </submittedName>
</protein>
<feature type="compositionally biased region" description="Low complexity" evidence="1">
    <location>
        <begin position="33"/>
        <end position="54"/>
    </location>
</feature>
<feature type="region of interest" description="Disordered" evidence="1">
    <location>
        <begin position="31"/>
        <end position="54"/>
    </location>
</feature>
<gene>
    <name evidence="2" type="ORF">ACH4GP_17560</name>
</gene>
<dbReference type="Proteomes" id="UP001610990">
    <property type="component" value="Unassembled WGS sequence"/>
</dbReference>
<name>A0ABW7RDP8_9ACTN</name>
<evidence type="ECO:0000313" key="2">
    <source>
        <dbReference type="EMBL" id="MFH8586193.1"/>
    </source>
</evidence>
<keyword evidence="3" id="KW-1185">Reference proteome</keyword>